<reference evidence="2" key="1">
    <citation type="journal article" date="2011" name="Nature">
        <title>Genome sequence and analysis of the tuber crop potato.</title>
        <authorList>
            <consortium name="The Potato Genome Sequencing Consortium"/>
        </authorList>
    </citation>
    <scope>NUCLEOTIDE SEQUENCE [LARGE SCALE GENOMIC DNA]</scope>
    <source>
        <strain evidence="2">cv. DM1-3 516 R44</strain>
    </source>
</reference>
<dbReference type="Gramene" id="PGSC0003DMT400067009">
    <property type="protein sequence ID" value="PGSC0003DMT400067009"/>
    <property type="gene ID" value="PGSC0003DMG401026045"/>
</dbReference>
<dbReference type="InParanoid" id="M1CGJ1"/>
<dbReference type="HOGENOM" id="CLU_2227928_0_0_1"/>
<accession>M1CGJ1</accession>
<dbReference type="PaxDb" id="4113-PGSC0003DMT400067009"/>
<organism evidence="1 2">
    <name type="scientific">Solanum tuberosum</name>
    <name type="common">Potato</name>
    <dbReference type="NCBI Taxonomy" id="4113"/>
    <lineage>
        <taxon>Eukaryota</taxon>
        <taxon>Viridiplantae</taxon>
        <taxon>Streptophyta</taxon>
        <taxon>Embryophyta</taxon>
        <taxon>Tracheophyta</taxon>
        <taxon>Spermatophyta</taxon>
        <taxon>Magnoliopsida</taxon>
        <taxon>eudicotyledons</taxon>
        <taxon>Gunneridae</taxon>
        <taxon>Pentapetalae</taxon>
        <taxon>asterids</taxon>
        <taxon>lamiids</taxon>
        <taxon>Solanales</taxon>
        <taxon>Solanaceae</taxon>
        <taxon>Solanoideae</taxon>
        <taxon>Solaneae</taxon>
        <taxon>Solanum</taxon>
    </lineage>
</organism>
<proteinExistence type="predicted"/>
<dbReference type="EnsemblPlants" id="PGSC0003DMT400067009">
    <property type="protein sequence ID" value="PGSC0003DMT400067009"/>
    <property type="gene ID" value="PGSC0003DMG401026045"/>
</dbReference>
<evidence type="ECO:0000313" key="2">
    <source>
        <dbReference type="Proteomes" id="UP000011115"/>
    </source>
</evidence>
<protein>
    <submittedName>
        <fullName evidence="1">Uncharacterized protein</fullName>
    </submittedName>
</protein>
<dbReference type="AlphaFoldDB" id="M1CGJ1"/>
<name>M1CGJ1_SOLTU</name>
<evidence type="ECO:0000313" key="1">
    <source>
        <dbReference type="EnsemblPlants" id="PGSC0003DMT400067009"/>
    </source>
</evidence>
<sequence length="106" mass="12414">MHFIIKKKHSTHIQMLDDFKVYLEIRELITKIQSFTYIQFPHILPSCFFEKPKKLIFLLPDPNPVTITPLSRSSMKEKPNSRGSLDEAIRNFMNDILVGYICSLCI</sequence>
<reference evidence="1" key="2">
    <citation type="submission" date="2015-06" db="UniProtKB">
        <authorList>
            <consortium name="EnsemblPlants"/>
        </authorList>
    </citation>
    <scope>IDENTIFICATION</scope>
    <source>
        <strain evidence="1">DM1-3 516 R44</strain>
    </source>
</reference>
<keyword evidence="2" id="KW-1185">Reference proteome</keyword>
<dbReference type="Proteomes" id="UP000011115">
    <property type="component" value="Unassembled WGS sequence"/>
</dbReference>